<gene>
    <name evidence="2" type="ORF">METZ01_LOCUS213426</name>
</gene>
<name>A0A382FD69_9ZZZZ</name>
<evidence type="ECO:0000313" key="2">
    <source>
        <dbReference type="EMBL" id="SVB60572.1"/>
    </source>
</evidence>
<reference evidence="2" key="1">
    <citation type="submission" date="2018-05" db="EMBL/GenBank/DDBJ databases">
        <authorList>
            <person name="Lanie J.A."/>
            <person name="Ng W.-L."/>
            <person name="Kazmierczak K.M."/>
            <person name="Andrzejewski T.M."/>
            <person name="Davidsen T.M."/>
            <person name="Wayne K.J."/>
            <person name="Tettelin H."/>
            <person name="Glass J.I."/>
            <person name="Rusch D."/>
            <person name="Podicherti R."/>
            <person name="Tsui H.-C.T."/>
            <person name="Winkler M.E."/>
        </authorList>
    </citation>
    <scope>NUCLEOTIDE SEQUENCE</scope>
</reference>
<accession>A0A382FD69</accession>
<dbReference type="EMBL" id="UINC01049153">
    <property type="protein sequence ID" value="SVB60572.1"/>
    <property type="molecule type" value="Genomic_DNA"/>
</dbReference>
<sequence>MVDAKKEENLSESNFGHTKDEWGTSKKKERKIQTFKQL</sequence>
<feature type="compositionally biased region" description="Basic and acidic residues" evidence="1">
    <location>
        <begin position="17"/>
        <end position="26"/>
    </location>
</feature>
<dbReference type="AlphaFoldDB" id="A0A382FD69"/>
<feature type="region of interest" description="Disordered" evidence="1">
    <location>
        <begin position="1"/>
        <end position="38"/>
    </location>
</feature>
<evidence type="ECO:0000256" key="1">
    <source>
        <dbReference type="SAM" id="MobiDB-lite"/>
    </source>
</evidence>
<protein>
    <submittedName>
        <fullName evidence="2">Uncharacterized protein</fullName>
    </submittedName>
</protein>
<proteinExistence type="predicted"/>
<organism evidence="2">
    <name type="scientific">marine metagenome</name>
    <dbReference type="NCBI Taxonomy" id="408172"/>
    <lineage>
        <taxon>unclassified sequences</taxon>
        <taxon>metagenomes</taxon>
        <taxon>ecological metagenomes</taxon>
    </lineage>
</organism>